<evidence type="ECO:0000313" key="8">
    <source>
        <dbReference type="Proteomes" id="UP000635245"/>
    </source>
</evidence>
<organism evidence="7 8">
    <name type="scientific">Prauserella cavernicola</name>
    <dbReference type="NCBI Taxonomy" id="2800127"/>
    <lineage>
        <taxon>Bacteria</taxon>
        <taxon>Bacillati</taxon>
        <taxon>Actinomycetota</taxon>
        <taxon>Actinomycetes</taxon>
        <taxon>Pseudonocardiales</taxon>
        <taxon>Pseudonocardiaceae</taxon>
        <taxon>Prauserella</taxon>
    </lineage>
</organism>
<protein>
    <submittedName>
        <fullName evidence="7">Sugar kinase</fullName>
    </submittedName>
</protein>
<evidence type="ECO:0000313" key="7">
    <source>
        <dbReference type="EMBL" id="MBK1785875.1"/>
    </source>
</evidence>
<comment type="similarity">
    <text evidence="1">Belongs to the carbohydrate kinase PfkB family.</text>
</comment>
<keyword evidence="2" id="KW-0808">Transferase</keyword>
<keyword evidence="3" id="KW-0547">Nucleotide-binding</keyword>
<keyword evidence="4 7" id="KW-0418">Kinase</keyword>
<evidence type="ECO:0000256" key="2">
    <source>
        <dbReference type="ARBA" id="ARBA00022679"/>
    </source>
</evidence>
<dbReference type="InterPro" id="IPR050306">
    <property type="entry name" value="PfkB_Carbo_kinase"/>
</dbReference>
<reference evidence="7" key="1">
    <citation type="submission" date="2020-12" db="EMBL/GenBank/DDBJ databases">
        <title>Prauserella sp. ASG 168, a novel actinomycete isolated from cave rock.</title>
        <authorList>
            <person name="Suriyachadkun C."/>
        </authorList>
    </citation>
    <scope>NUCLEOTIDE SEQUENCE</scope>
    <source>
        <strain evidence="7">ASG 168</strain>
    </source>
</reference>
<dbReference type="EMBL" id="JAENJH010000003">
    <property type="protein sequence ID" value="MBK1785875.1"/>
    <property type="molecule type" value="Genomic_DNA"/>
</dbReference>
<dbReference type="GO" id="GO:0005524">
    <property type="term" value="F:ATP binding"/>
    <property type="evidence" value="ECO:0007669"/>
    <property type="project" value="UniProtKB-KW"/>
</dbReference>
<dbReference type="Proteomes" id="UP000635245">
    <property type="component" value="Unassembled WGS sequence"/>
</dbReference>
<dbReference type="InterPro" id="IPR002173">
    <property type="entry name" value="Carboh/pur_kinase_PfkB_CS"/>
</dbReference>
<keyword evidence="8" id="KW-1185">Reference proteome</keyword>
<evidence type="ECO:0000259" key="6">
    <source>
        <dbReference type="Pfam" id="PF00294"/>
    </source>
</evidence>
<dbReference type="PANTHER" id="PTHR43085">
    <property type="entry name" value="HEXOKINASE FAMILY MEMBER"/>
    <property type="match status" value="1"/>
</dbReference>
<accession>A0A934V667</accession>
<evidence type="ECO:0000256" key="1">
    <source>
        <dbReference type="ARBA" id="ARBA00010688"/>
    </source>
</evidence>
<evidence type="ECO:0000256" key="5">
    <source>
        <dbReference type="ARBA" id="ARBA00022840"/>
    </source>
</evidence>
<dbReference type="Pfam" id="PF00294">
    <property type="entry name" value="PfkB"/>
    <property type="match status" value="1"/>
</dbReference>
<sequence>MTVPGLLTFGETLAAFGTAEGKLRHASTVDVGLAGSESTVAIGVARLGVEAAWAGRVGADEPGALVLARLREEGVDTSAAVTDHEAPTGLALKDFRSRDSPRVAYYRHGSAGSRLCPEDVCEDRIAAAGVLHLTGITPALSGTAAKAVLAAVEVANDEDVPVSFDLGYRQALWSPQDARETLLDLVTRADIVFARDDEARLLGFDGTPEELASSLSSLGPEEVVVRLGPRGAVAELHGSRYDVPSYPIRAIDSDGADDAFVAGYLADFLTEAPPERRVRTAAACRALALSVEGDWEGLPDREELTQLPRPR</sequence>
<dbReference type="InterPro" id="IPR029056">
    <property type="entry name" value="Ribokinase-like"/>
</dbReference>
<dbReference type="GO" id="GO:0016301">
    <property type="term" value="F:kinase activity"/>
    <property type="evidence" value="ECO:0007669"/>
    <property type="project" value="UniProtKB-KW"/>
</dbReference>
<proteinExistence type="inferred from homology"/>
<comment type="caution">
    <text evidence="7">The sequence shown here is derived from an EMBL/GenBank/DDBJ whole genome shotgun (WGS) entry which is preliminary data.</text>
</comment>
<dbReference type="Gene3D" id="3.40.1190.20">
    <property type="match status" value="1"/>
</dbReference>
<feature type="domain" description="Carbohydrate kinase PfkB" evidence="6">
    <location>
        <begin position="8"/>
        <end position="299"/>
    </location>
</feature>
<evidence type="ECO:0000256" key="3">
    <source>
        <dbReference type="ARBA" id="ARBA00022741"/>
    </source>
</evidence>
<dbReference type="InterPro" id="IPR011611">
    <property type="entry name" value="PfkB_dom"/>
</dbReference>
<dbReference type="RefSeq" id="WP_200318880.1">
    <property type="nucleotide sequence ID" value="NZ_JAENJH010000003.1"/>
</dbReference>
<dbReference type="PANTHER" id="PTHR43085:SF1">
    <property type="entry name" value="PSEUDOURIDINE KINASE-RELATED"/>
    <property type="match status" value="1"/>
</dbReference>
<gene>
    <name evidence="7" type="ORF">JHE00_16200</name>
</gene>
<evidence type="ECO:0000256" key="4">
    <source>
        <dbReference type="ARBA" id="ARBA00022777"/>
    </source>
</evidence>
<name>A0A934V667_9PSEU</name>
<dbReference type="AlphaFoldDB" id="A0A934V667"/>
<dbReference type="CDD" id="cd01166">
    <property type="entry name" value="KdgK"/>
    <property type="match status" value="1"/>
</dbReference>
<dbReference type="SUPFAM" id="SSF53613">
    <property type="entry name" value="Ribokinase-like"/>
    <property type="match status" value="1"/>
</dbReference>
<keyword evidence="5" id="KW-0067">ATP-binding</keyword>
<dbReference type="PROSITE" id="PS00584">
    <property type="entry name" value="PFKB_KINASES_2"/>
    <property type="match status" value="1"/>
</dbReference>